<keyword evidence="1" id="KW-0645">Protease</keyword>
<dbReference type="KEGG" id="cpin:CPIN18020_0581"/>
<dbReference type="Proteomes" id="UP000190868">
    <property type="component" value="Chromosome"/>
</dbReference>
<dbReference type="GeneID" id="56566220"/>
<protein>
    <submittedName>
        <fullName evidence="4">Collagenase-like peptidase, U32 family</fullName>
    </submittedName>
</protein>
<dbReference type="Pfam" id="PF01136">
    <property type="entry name" value="Peptidase_U32"/>
    <property type="match status" value="1"/>
</dbReference>
<name>A0A1S6U6V8_9BACT</name>
<dbReference type="InterPro" id="IPR001539">
    <property type="entry name" value="Peptidase_U32"/>
</dbReference>
<dbReference type="GO" id="GO:0008233">
    <property type="term" value="F:peptidase activity"/>
    <property type="evidence" value="ECO:0007669"/>
    <property type="project" value="UniProtKB-KW"/>
</dbReference>
<dbReference type="RefSeq" id="WP_078423081.1">
    <property type="nucleotide sequence ID" value="NZ_CP017018.1"/>
</dbReference>
<evidence type="ECO:0000256" key="3">
    <source>
        <dbReference type="ARBA" id="ARBA00038374"/>
    </source>
</evidence>
<keyword evidence="2" id="KW-0378">Hydrolase</keyword>
<gene>
    <name evidence="4" type="ORF">CPIN18021_0586</name>
</gene>
<sequence length="419" mass="47619">MKRPELLSPAGNSTKLKIALEYGADAVYASVASFSLRTRSAREFDLQSFKEAIDYTHARGKKFYATVNAFPFNGQIEPLKRHIQTISEFKPDAFIIATPGVMSLAKEIAPDIEVHLSTQANVMNYLDAKIYHQMGASRIVVAREMNLKDVIKIKEQIPSLEIEIFIHGSMCFAYSGRCLVSSIQSGRMSNRGSCANDCRFKYELYAKNPDSGTLFRLEEDNEGGTHIMNSKDLNLSAHIDDIIKSGVIDSLKIEGRTKSEYYVACATRAYRMAVDDSLGLNFDSRKYSYELNTLKNRGFTDGYLVHRPYERTDTQNHFSSLEEGTHQVHAISVDGQYLKCKFKMILNEDYEIVAPLGTDILECDNEIGKIYKKDGKYWINFKQLMTKKGKFMTEIHSGNENEIKLPSQLPNFVFLRKEF</sequence>
<dbReference type="GO" id="GO:0006508">
    <property type="term" value="P:proteolysis"/>
    <property type="evidence" value="ECO:0007669"/>
    <property type="project" value="UniProtKB-KW"/>
</dbReference>
<dbReference type="InterPro" id="IPR051454">
    <property type="entry name" value="RNA/ubiquinone_mod_enzymes"/>
</dbReference>
<dbReference type="PANTHER" id="PTHR30217">
    <property type="entry name" value="PEPTIDASE U32 FAMILY"/>
    <property type="match status" value="1"/>
</dbReference>
<evidence type="ECO:0000313" key="4">
    <source>
        <dbReference type="EMBL" id="AQW87412.1"/>
    </source>
</evidence>
<accession>A0A1S6U6V8</accession>
<comment type="similarity">
    <text evidence="3">Belongs to the peptidase U32 family.</text>
</comment>
<keyword evidence="5" id="KW-1185">Reference proteome</keyword>
<dbReference type="PANTHER" id="PTHR30217:SF6">
    <property type="entry name" value="TRNA HYDROXYLATION PROTEIN P"/>
    <property type="match status" value="1"/>
</dbReference>
<evidence type="ECO:0000256" key="2">
    <source>
        <dbReference type="ARBA" id="ARBA00022801"/>
    </source>
</evidence>
<proteinExistence type="inferred from homology"/>
<dbReference type="EMBL" id="CP017258">
    <property type="protein sequence ID" value="AQW87412.1"/>
    <property type="molecule type" value="Genomic_DNA"/>
</dbReference>
<organism evidence="4 5">
    <name type="scientific">Campylobacter pinnipediorum subsp. caledonicus</name>
    <dbReference type="NCBI Taxonomy" id="1874362"/>
    <lineage>
        <taxon>Bacteria</taxon>
        <taxon>Pseudomonadati</taxon>
        <taxon>Campylobacterota</taxon>
        <taxon>Epsilonproteobacteria</taxon>
        <taxon>Campylobacterales</taxon>
        <taxon>Campylobacteraceae</taxon>
        <taxon>Campylobacter</taxon>
    </lineage>
</organism>
<dbReference type="PROSITE" id="PS01276">
    <property type="entry name" value="PEPTIDASE_U32"/>
    <property type="match status" value="1"/>
</dbReference>
<evidence type="ECO:0000256" key="1">
    <source>
        <dbReference type="ARBA" id="ARBA00022670"/>
    </source>
</evidence>
<reference evidence="5" key="1">
    <citation type="submission" date="2016-09" db="EMBL/GenBank/DDBJ databases">
        <title>Comparative genomics of the Campylobacter concisus group.</title>
        <authorList>
            <person name="Miller W.G."/>
            <person name="Yee E."/>
            <person name="Chapman M.H."/>
            <person name="Huynh S."/>
            <person name="Bono J.L."/>
            <person name="On S.L.W."/>
            <person name="StLeger J."/>
            <person name="Foster G."/>
            <person name="Parker C.T."/>
        </authorList>
    </citation>
    <scope>NUCLEOTIDE SEQUENCE [LARGE SCALE GENOMIC DNA]</scope>
    <source>
        <strain evidence="5">RM18021</strain>
    </source>
</reference>
<dbReference type="AlphaFoldDB" id="A0A1S6U6V8"/>
<evidence type="ECO:0000313" key="5">
    <source>
        <dbReference type="Proteomes" id="UP000190868"/>
    </source>
</evidence>